<accession>A0A4Y9Y513</accession>
<organism evidence="2 3">
    <name type="scientific">Dentipellis fragilis</name>
    <dbReference type="NCBI Taxonomy" id="205917"/>
    <lineage>
        <taxon>Eukaryota</taxon>
        <taxon>Fungi</taxon>
        <taxon>Dikarya</taxon>
        <taxon>Basidiomycota</taxon>
        <taxon>Agaricomycotina</taxon>
        <taxon>Agaricomycetes</taxon>
        <taxon>Russulales</taxon>
        <taxon>Hericiaceae</taxon>
        <taxon>Dentipellis</taxon>
    </lineage>
</organism>
<feature type="region of interest" description="Disordered" evidence="1">
    <location>
        <begin position="317"/>
        <end position="391"/>
    </location>
</feature>
<keyword evidence="3" id="KW-1185">Reference proteome</keyword>
<dbReference type="AlphaFoldDB" id="A0A4Y9Y513"/>
<sequence>MSQPSSDYILRKQYPITLASKTMSGATTTIFSVGLHLRVGSFVSILPPPPPCIPAPIIPTVKFSPIAVPDCGADCLHDSCGNAESAKQCGAEARLAASVPIRHYAFGETCNEYDNVNRSAGAKRPRTIAGDERPRANAFGTMWPTISKLRTDYIQVPPHRKMNQKARRPPVDRFTKKVQQIVLNRRLRRPWLEPEAVCGPSSDALMNYEETHEVQVCAQLEQIKPQPQPVGAFDFSKVVPASLMRKKPLGNIQRRRAKRVEKMLQKYTRAWGAGFRKKWEPVPKGRILMIGDIFAHGYHVTRAPSLNPPLTMPQLLGPPMFVPHQHAPAAPTSAPAQGTPASTPTVPAPAPPATASTAPASVVPTSTESAPAPAPEPVAPAPAAPAPAAPATSAAPAVPALVPSAPAPTPSAPLPAASSAPASTPAPPSTPNAAPVASAVHPPPAPTGVTRTKDPRHRPTPYPPPASRSAFACSKASFGLADSLPPLVVPPPMSEQDQEDAVTDLAAWIKHTHVGSGPVDHEDLTPEQRHMGLFEEILNSDGTTTVVDEEGSAEKEEDSGATETDSGPEGPNTPEDAEATLPAVDDNQPGPSVAGSSFDFGALSHALSSVDEPHVTLEDLDQATDAFLDDLKQRWANAAQQPGEETSTGDAN</sequence>
<feature type="region of interest" description="Disordered" evidence="1">
    <location>
        <begin position="633"/>
        <end position="652"/>
    </location>
</feature>
<dbReference type="Proteomes" id="UP000298327">
    <property type="component" value="Unassembled WGS sequence"/>
</dbReference>
<feature type="compositionally biased region" description="Low complexity" evidence="1">
    <location>
        <begin position="353"/>
        <end position="371"/>
    </location>
</feature>
<dbReference type="OrthoDB" id="10504133at2759"/>
<reference evidence="2 3" key="1">
    <citation type="submission" date="2019-02" db="EMBL/GenBank/DDBJ databases">
        <title>Genome sequencing of the rare red list fungi Dentipellis fragilis.</title>
        <authorList>
            <person name="Buettner E."/>
            <person name="Kellner H."/>
        </authorList>
    </citation>
    <scope>NUCLEOTIDE SEQUENCE [LARGE SCALE GENOMIC DNA]</scope>
    <source>
        <strain evidence="2 3">DSM 105465</strain>
    </source>
</reference>
<name>A0A4Y9Y513_9AGAM</name>
<feature type="compositionally biased region" description="Low complexity" evidence="1">
    <location>
        <begin position="431"/>
        <end position="440"/>
    </location>
</feature>
<proteinExistence type="predicted"/>
<feature type="compositionally biased region" description="Low complexity" evidence="1">
    <location>
        <begin position="414"/>
        <end position="423"/>
    </location>
</feature>
<protein>
    <submittedName>
        <fullName evidence="2">Uncharacterized protein</fullName>
    </submittedName>
</protein>
<dbReference type="EMBL" id="SEOQ01000806">
    <property type="protein sequence ID" value="TFY56697.1"/>
    <property type="molecule type" value="Genomic_DNA"/>
</dbReference>
<evidence type="ECO:0000313" key="2">
    <source>
        <dbReference type="EMBL" id="TFY56697.1"/>
    </source>
</evidence>
<feature type="compositionally biased region" description="Polar residues" evidence="1">
    <location>
        <begin position="638"/>
        <end position="652"/>
    </location>
</feature>
<feature type="region of interest" description="Disordered" evidence="1">
    <location>
        <begin position="406"/>
        <end position="501"/>
    </location>
</feature>
<comment type="caution">
    <text evidence="2">The sequence shown here is derived from an EMBL/GenBank/DDBJ whole genome shotgun (WGS) entry which is preliminary data.</text>
</comment>
<feature type="compositionally biased region" description="Acidic residues" evidence="1">
    <location>
        <begin position="547"/>
        <end position="560"/>
    </location>
</feature>
<gene>
    <name evidence="2" type="ORF">EVG20_g8829</name>
</gene>
<feature type="compositionally biased region" description="Pro residues" evidence="1">
    <location>
        <begin position="372"/>
        <end position="388"/>
    </location>
</feature>
<dbReference type="STRING" id="205917.A0A4Y9Y513"/>
<feature type="region of interest" description="Disordered" evidence="1">
    <location>
        <begin position="536"/>
        <end position="599"/>
    </location>
</feature>
<evidence type="ECO:0000313" key="3">
    <source>
        <dbReference type="Proteomes" id="UP000298327"/>
    </source>
</evidence>
<evidence type="ECO:0000256" key="1">
    <source>
        <dbReference type="SAM" id="MobiDB-lite"/>
    </source>
</evidence>